<dbReference type="SUPFAM" id="SSF49879">
    <property type="entry name" value="SMAD/FHA domain"/>
    <property type="match status" value="1"/>
</dbReference>
<dbReference type="Pfam" id="PF00498">
    <property type="entry name" value="FHA"/>
    <property type="match status" value="1"/>
</dbReference>
<evidence type="ECO:0000256" key="1">
    <source>
        <dbReference type="SAM" id="Coils"/>
    </source>
</evidence>
<dbReference type="AlphaFoldDB" id="A0A8H8SZV0"/>
<evidence type="ECO:0000256" key="2">
    <source>
        <dbReference type="SAM" id="MobiDB-lite"/>
    </source>
</evidence>
<dbReference type="InterPro" id="IPR008984">
    <property type="entry name" value="SMAD_FHA_dom_sf"/>
</dbReference>
<dbReference type="Proteomes" id="UP000650533">
    <property type="component" value="Chromosome 9"/>
</dbReference>
<organism evidence="4 5">
    <name type="scientific">Rhizoctonia solani</name>
    <dbReference type="NCBI Taxonomy" id="456999"/>
    <lineage>
        <taxon>Eukaryota</taxon>
        <taxon>Fungi</taxon>
        <taxon>Dikarya</taxon>
        <taxon>Basidiomycota</taxon>
        <taxon>Agaricomycotina</taxon>
        <taxon>Agaricomycetes</taxon>
        <taxon>Cantharellales</taxon>
        <taxon>Ceratobasidiaceae</taxon>
        <taxon>Rhizoctonia</taxon>
    </lineage>
</organism>
<sequence length="614" mass="66580">MDFNGMGAGGTTFGSVHEISSNPNTNRGTSILSAVSPSLLRVTRAVIGIDIKFTCAGLEPIQRSFFRSEWNVVHLGREPADTSGVANAFMRSDVVPPVMSRKHAEIMLNGDTPQVMDIGSYHGTYFRSNGQRLVANRLYQLTDGLVLEFGKSVTKDDKAHEPLLATINFIRESDRIRFRIASRHQSSLLSPPSPPRRYSIPSDSEDEEVEDSDEDEMDSRSDVFEYDPHQHIDLTGMSDDSKSSQDSPDTDEGIECVGFGFSRSPYDEESVSGSDMSESEFEEDTGKVVAQASALGGSDLFVAMPPSQPGGINPIAPAPISANPSVHGLITGPVELVAPAPISLPRLPRIETLSCLEYPEVGFYNSLPLPDFARHHIETSSRGAGMDFEYGGMDMRAGSGLGHHQGVTQAVRPHEDAQNQVHLESDHYQSVQEPNVQVNYESQTTEEVRILKAELDVAQNKIAELKQSLVEKEAEVVAAESSPTEAIVEDIPSRIANIENMMTQLSSVGDGEMGEHRTAVLDMLVQLSSSIEALRVRVGYEAPKSYQQGQKRKRTDDEEEEVDSGRAQSPALVAAPAPTTSSLPAKRSRITINPAVSALVTGAAVWGALASGYL</sequence>
<feature type="region of interest" description="Disordered" evidence="2">
    <location>
        <begin position="545"/>
        <end position="583"/>
    </location>
</feature>
<feature type="region of interest" description="Disordered" evidence="2">
    <location>
        <begin position="231"/>
        <end position="273"/>
    </location>
</feature>
<evidence type="ECO:0000259" key="3">
    <source>
        <dbReference type="PROSITE" id="PS50006"/>
    </source>
</evidence>
<dbReference type="GeneID" id="67030098"/>
<dbReference type="PROSITE" id="PS50006">
    <property type="entry name" value="FHA_DOMAIN"/>
    <property type="match status" value="1"/>
</dbReference>
<feature type="compositionally biased region" description="Low complexity" evidence="2">
    <location>
        <begin position="185"/>
        <end position="202"/>
    </location>
</feature>
<gene>
    <name evidence="4" type="ORF">RhiXN_07819</name>
</gene>
<dbReference type="KEGG" id="rsx:RhiXN_07819"/>
<protein>
    <submittedName>
        <fullName evidence="4">Epsin amino-terminal-like (ENTH) domain protein</fullName>
    </submittedName>
</protein>
<dbReference type="RefSeq" id="XP_043183020.1">
    <property type="nucleotide sequence ID" value="XM_043327635.1"/>
</dbReference>
<dbReference type="Gene3D" id="2.60.200.20">
    <property type="match status" value="1"/>
</dbReference>
<dbReference type="InterPro" id="IPR000253">
    <property type="entry name" value="FHA_dom"/>
</dbReference>
<evidence type="ECO:0000313" key="5">
    <source>
        <dbReference type="Proteomes" id="UP000650533"/>
    </source>
</evidence>
<name>A0A8H8SZV0_9AGAM</name>
<feature type="coiled-coil region" evidence="1">
    <location>
        <begin position="441"/>
        <end position="482"/>
    </location>
</feature>
<reference evidence="4" key="1">
    <citation type="submission" date="2020-05" db="EMBL/GenBank/DDBJ databases">
        <title>Evolutionary and genomic comparisons of hybrid uninucleate and nonhybrid Rhizoctonia fungi.</title>
        <authorList>
            <person name="Li C."/>
            <person name="Chen X."/>
        </authorList>
    </citation>
    <scope>NUCLEOTIDE SEQUENCE</scope>
    <source>
        <strain evidence="4">AG-1 IA</strain>
    </source>
</reference>
<feature type="compositionally biased region" description="Low complexity" evidence="2">
    <location>
        <begin position="574"/>
        <end position="583"/>
    </location>
</feature>
<proteinExistence type="predicted"/>
<accession>A0A8H8SZV0</accession>
<evidence type="ECO:0000313" key="4">
    <source>
        <dbReference type="EMBL" id="QRW22783.1"/>
    </source>
</evidence>
<feature type="domain" description="FHA" evidence="3">
    <location>
        <begin position="73"/>
        <end position="131"/>
    </location>
</feature>
<feature type="compositionally biased region" description="Acidic residues" evidence="2">
    <location>
        <begin position="203"/>
        <end position="217"/>
    </location>
</feature>
<feature type="region of interest" description="Disordered" evidence="2">
    <location>
        <begin position="185"/>
        <end position="219"/>
    </location>
</feature>
<dbReference type="EMBL" id="CP059666">
    <property type="protein sequence ID" value="QRW22783.1"/>
    <property type="molecule type" value="Genomic_DNA"/>
</dbReference>
<dbReference type="CDD" id="cd00060">
    <property type="entry name" value="FHA"/>
    <property type="match status" value="1"/>
</dbReference>
<keyword evidence="1" id="KW-0175">Coiled coil</keyword>